<sequence length="99" mass="11701">MHTKEEIFYINHELTLEDVLAIANEVEEFDDSDSDENFGKDVNDDKIEIELLDETLDLKEIFDLNHEIFRENDQNNNIRSVSEHIAKEDPNYNYVVNNL</sequence>
<dbReference type="EMBL" id="CAJVQB010099527">
    <property type="protein sequence ID" value="CAG8850109.1"/>
    <property type="molecule type" value="Genomic_DNA"/>
</dbReference>
<comment type="caution">
    <text evidence="1">The sequence shown here is derived from an EMBL/GenBank/DDBJ whole genome shotgun (WGS) entry which is preliminary data.</text>
</comment>
<dbReference type="Proteomes" id="UP000789901">
    <property type="component" value="Unassembled WGS sequence"/>
</dbReference>
<proteinExistence type="predicted"/>
<organism evidence="1 2">
    <name type="scientific">Gigaspora margarita</name>
    <dbReference type="NCBI Taxonomy" id="4874"/>
    <lineage>
        <taxon>Eukaryota</taxon>
        <taxon>Fungi</taxon>
        <taxon>Fungi incertae sedis</taxon>
        <taxon>Mucoromycota</taxon>
        <taxon>Glomeromycotina</taxon>
        <taxon>Glomeromycetes</taxon>
        <taxon>Diversisporales</taxon>
        <taxon>Gigasporaceae</taxon>
        <taxon>Gigaspora</taxon>
    </lineage>
</organism>
<accession>A0ABN7X7Y5</accession>
<feature type="non-terminal residue" evidence="1">
    <location>
        <position position="99"/>
    </location>
</feature>
<keyword evidence="2" id="KW-1185">Reference proteome</keyword>
<name>A0ABN7X7Y5_GIGMA</name>
<evidence type="ECO:0000313" key="1">
    <source>
        <dbReference type="EMBL" id="CAG8850109.1"/>
    </source>
</evidence>
<reference evidence="1 2" key="1">
    <citation type="submission" date="2021-06" db="EMBL/GenBank/DDBJ databases">
        <authorList>
            <person name="Kallberg Y."/>
            <person name="Tangrot J."/>
            <person name="Rosling A."/>
        </authorList>
    </citation>
    <scope>NUCLEOTIDE SEQUENCE [LARGE SCALE GENOMIC DNA]</scope>
    <source>
        <strain evidence="1 2">120-4 pot B 10/14</strain>
    </source>
</reference>
<gene>
    <name evidence="1" type="ORF">GMARGA_LOCUS40048</name>
</gene>
<evidence type="ECO:0000313" key="2">
    <source>
        <dbReference type="Proteomes" id="UP000789901"/>
    </source>
</evidence>
<protein>
    <submittedName>
        <fullName evidence="1">17104_t:CDS:1</fullName>
    </submittedName>
</protein>